<dbReference type="PANTHER" id="PTHR34846">
    <property type="entry name" value="4-CARBOXYMUCONOLACTONE DECARBOXYLASE FAMILY PROTEIN (AFU_ORTHOLOGUE AFUA_6G11590)"/>
    <property type="match status" value="1"/>
</dbReference>
<dbReference type="AlphaFoldDB" id="A0ABD6AEE3"/>
<dbReference type="GeneID" id="79317000"/>
<evidence type="ECO:0000313" key="3">
    <source>
        <dbReference type="Proteomes" id="UP001596547"/>
    </source>
</evidence>
<gene>
    <name evidence="2" type="ORF">ACFQPE_18705</name>
</gene>
<dbReference type="RefSeq" id="WP_276306352.1">
    <property type="nucleotide sequence ID" value="NZ_CP119993.1"/>
</dbReference>
<dbReference type="InterPro" id="IPR029032">
    <property type="entry name" value="AhpD-like"/>
</dbReference>
<evidence type="ECO:0000259" key="1">
    <source>
        <dbReference type="Pfam" id="PF02627"/>
    </source>
</evidence>
<feature type="domain" description="Carboxymuconolactone decarboxylase-like" evidence="1">
    <location>
        <begin position="52"/>
        <end position="126"/>
    </location>
</feature>
<dbReference type="Pfam" id="PF02627">
    <property type="entry name" value="CMD"/>
    <property type="match status" value="1"/>
</dbReference>
<dbReference type="InterPro" id="IPR003779">
    <property type="entry name" value="CMD-like"/>
</dbReference>
<protein>
    <submittedName>
        <fullName evidence="2">Carboxymuconolactone decarboxylase family protein</fullName>
    </submittedName>
</protein>
<evidence type="ECO:0000313" key="2">
    <source>
        <dbReference type="EMBL" id="MFC7318812.1"/>
    </source>
</evidence>
<comment type="caution">
    <text evidence="2">The sequence shown here is derived from an EMBL/GenBank/DDBJ whole genome shotgun (WGS) entry which is preliminary data.</text>
</comment>
<reference evidence="2 3" key="1">
    <citation type="journal article" date="2019" name="Int. J. Syst. Evol. Microbiol.">
        <title>The Global Catalogue of Microorganisms (GCM) 10K type strain sequencing project: providing services to taxonomists for standard genome sequencing and annotation.</title>
        <authorList>
            <consortium name="The Broad Institute Genomics Platform"/>
            <consortium name="The Broad Institute Genome Sequencing Center for Infectious Disease"/>
            <person name="Wu L."/>
            <person name="Ma J."/>
        </authorList>
    </citation>
    <scope>NUCLEOTIDE SEQUENCE [LARGE SCALE GENOMIC DNA]</scope>
    <source>
        <strain evidence="2 3">PSR21</strain>
    </source>
</reference>
<dbReference type="SUPFAM" id="SSF69118">
    <property type="entry name" value="AhpD-like"/>
    <property type="match status" value="1"/>
</dbReference>
<dbReference type="EMBL" id="JBHTBF010000003">
    <property type="protein sequence ID" value="MFC7318812.1"/>
    <property type="molecule type" value="Genomic_DNA"/>
</dbReference>
<dbReference type="Gene3D" id="1.20.1290.10">
    <property type="entry name" value="AhpD-like"/>
    <property type="match status" value="1"/>
</dbReference>
<sequence>MARIELADRSDLPPESRDLVASLSAKEGLPEPYRHLIQDSTRNVYRALALSPPLLEAFRTFGRTVWADCGLSPRRREITILTVGRALDAAYEWHQHVRIGLQEGLTSEEIAAIGAGADDPFDAADRTLIAYTRAHVLGNVDDDALDAFIDSFDESSLIGVSLLAGIYTTIAQLGDALALETEEPFVGWDLTGL</sequence>
<accession>A0ABD6AEE3</accession>
<keyword evidence="3" id="KW-1185">Reference proteome</keyword>
<name>A0ABD6AEE3_9EURY</name>
<proteinExistence type="predicted"/>
<dbReference type="PANTHER" id="PTHR34846:SF5">
    <property type="entry name" value="CARBOXYMUCONOLACTONE DECARBOXYLASE-LIKE DOMAIN-CONTAINING PROTEIN"/>
    <property type="match status" value="1"/>
</dbReference>
<organism evidence="2 3">
    <name type="scientific">Halomarina halobia</name>
    <dbReference type="NCBI Taxonomy" id="3033386"/>
    <lineage>
        <taxon>Archaea</taxon>
        <taxon>Methanobacteriati</taxon>
        <taxon>Methanobacteriota</taxon>
        <taxon>Stenosarchaea group</taxon>
        <taxon>Halobacteria</taxon>
        <taxon>Halobacteriales</taxon>
        <taxon>Natronomonadaceae</taxon>
        <taxon>Halomarina</taxon>
    </lineage>
</organism>
<dbReference type="Proteomes" id="UP001596547">
    <property type="component" value="Unassembled WGS sequence"/>
</dbReference>